<keyword evidence="2" id="KW-1185">Reference proteome</keyword>
<sequence>MEYGDAERDGYIILKHAIPEDIIAEIQIDESEFEVSPSGQYKAFKKAALGRVIEYFVENVPKEPLINLGVSKSNAEKSPERIFFGQYLLDTSESQVQKMWAGQPHYVYVTIALSQRLSSEDGLPEFVCGSHKPAVRTFDQMLTTGTNRITLYKGWAVVWTSQLAYKWPQGGGGLYLRLRYLRGE</sequence>
<accession>A0A6A6EIM7</accession>
<name>A0A6A6EIM7_9PEZI</name>
<gene>
    <name evidence="1" type="ORF">K469DRAFT_696961</name>
</gene>
<organism evidence="1 2">
    <name type="scientific">Zopfia rhizophila CBS 207.26</name>
    <dbReference type="NCBI Taxonomy" id="1314779"/>
    <lineage>
        <taxon>Eukaryota</taxon>
        <taxon>Fungi</taxon>
        <taxon>Dikarya</taxon>
        <taxon>Ascomycota</taxon>
        <taxon>Pezizomycotina</taxon>
        <taxon>Dothideomycetes</taxon>
        <taxon>Dothideomycetes incertae sedis</taxon>
        <taxon>Zopfiaceae</taxon>
        <taxon>Zopfia</taxon>
    </lineage>
</organism>
<evidence type="ECO:0000313" key="1">
    <source>
        <dbReference type="EMBL" id="KAF2191251.1"/>
    </source>
</evidence>
<proteinExistence type="predicted"/>
<reference evidence="1" key="1">
    <citation type="journal article" date="2020" name="Stud. Mycol.">
        <title>101 Dothideomycetes genomes: a test case for predicting lifestyles and emergence of pathogens.</title>
        <authorList>
            <person name="Haridas S."/>
            <person name="Albert R."/>
            <person name="Binder M."/>
            <person name="Bloem J."/>
            <person name="Labutti K."/>
            <person name="Salamov A."/>
            <person name="Andreopoulos B."/>
            <person name="Baker S."/>
            <person name="Barry K."/>
            <person name="Bills G."/>
            <person name="Bluhm B."/>
            <person name="Cannon C."/>
            <person name="Castanera R."/>
            <person name="Culley D."/>
            <person name="Daum C."/>
            <person name="Ezra D."/>
            <person name="Gonzalez J."/>
            <person name="Henrissat B."/>
            <person name="Kuo A."/>
            <person name="Liang C."/>
            <person name="Lipzen A."/>
            <person name="Lutzoni F."/>
            <person name="Magnuson J."/>
            <person name="Mondo S."/>
            <person name="Nolan M."/>
            <person name="Ohm R."/>
            <person name="Pangilinan J."/>
            <person name="Park H.-J."/>
            <person name="Ramirez L."/>
            <person name="Alfaro M."/>
            <person name="Sun H."/>
            <person name="Tritt A."/>
            <person name="Yoshinaga Y."/>
            <person name="Zwiers L.-H."/>
            <person name="Turgeon B."/>
            <person name="Goodwin S."/>
            <person name="Spatafora J."/>
            <person name="Crous P."/>
            <person name="Grigoriev I."/>
        </authorList>
    </citation>
    <scope>NUCLEOTIDE SEQUENCE</scope>
    <source>
        <strain evidence="1">CBS 207.26</strain>
    </source>
</reference>
<evidence type="ECO:0000313" key="2">
    <source>
        <dbReference type="Proteomes" id="UP000800200"/>
    </source>
</evidence>
<dbReference type="AlphaFoldDB" id="A0A6A6EIM7"/>
<protein>
    <submittedName>
        <fullName evidence="1">Uncharacterized protein</fullName>
    </submittedName>
</protein>
<dbReference type="EMBL" id="ML994617">
    <property type="protein sequence ID" value="KAF2191251.1"/>
    <property type="molecule type" value="Genomic_DNA"/>
</dbReference>
<dbReference type="Proteomes" id="UP000800200">
    <property type="component" value="Unassembled WGS sequence"/>
</dbReference>